<reference evidence="2 3" key="1">
    <citation type="submission" date="2019-04" db="EMBL/GenBank/DDBJ databases">
        <title>Friends and foes A comparative genomics study of 23 Aspergillus species from section Flavi.</title>
        <authorList>
            <consortium name="DOE Joint Genome Institute"/>
            <person name="Kjaerbolling I."/>
            <person name="Vesth T."/>
            <person name="Frisvad J.C."/>
            <person name="Nybo J.L."/>
            <person name="Theobald S."/>
            <person name="Kildgaard S."/>
            <person name="Isbrandt T."/>
            <person name="Kuo A."/>
            <person name="Sato A."/>
            <person name="Lyhne E.K."/>
            <person name="Kogle M.E."/>
            <person name="Wiebenga A."/>
            <person name="Kun R.S."/>
            <person name="Lubbers R.J."/>
            <person name="Makela M.R."/>
            <person name="Barry K."/>
            <person name="Chovatia M."/>
            <person name="Clum A."/>
            <person name="Daum C."/>
            <person name="Haridas S."/>
            <person name="He G."/>
            <person name="LaButti K."/>
            <person name="Lipzen A."/>
            <person name="Mondo S."/>
            <person name="Riley R."/>
            <person name="Salamov A."/>
            <person name="Simmons B.A."/>
            <person name="Magnuson J.K."/>
            <person name="Henrissat B."/>
            <person name="Mortensen U.H."/>
            <person name="Larsen T.O."/>
            <person name="Devries R.P."/>
            <person name="Grigoriev I.V."/>
            <person name="Machida M."/>
            <person name="Baker S.E."/>
            <person name="Andersen M.R."/>
        </authorList>
    </citation>
    <scope>NUCLEOTIDE SEQUENCE [LARGE SCALE GENOMIC DNA]</scope>
    <source>
        <strain evidence="2 3">CBS 151.66</strain>
    </source>
</reference>
<accession>A0A5N5WVX3</accession>
<proteinExistence type="predicted"/>
<keyword evidence="3" id="KW-1185">Reference proteome</keyword>
<organism evidence="2 3">
    <name type="scientific">Aspergillus leporis</name>
    <dbReference type="NCBI Taxonomy" id="41062"/>
    <lineage>
        <taxon>Eukaryota</taxon>
        <taxon>Fungi</taxon>
        <taxon>Dikarya</taxon>
        <taxon>Ascomycota</taxon>
        <taxon>Pezizomycotina</taxon>
        <taxon>Eurotiomycetes</taxon>
        <taxon>Eurotiomycetidae</taxon>
        <taxon>Eurotiales</taxon>
        <taxon>Aspergillaceae</taxon>
        <taxon>Aspergillus</taxon>
        <taxon>Aspergillus subgen. Circumdati</taxon>
    </lineage>
</organism>
<evidence type="ECO:0000313" key="2">
    <source>
        <dbReference type="EMBL" id="KAB8072698.1"/>
    </source>
</evidence>
<evidence type="ECO:0000313" key="3">
    <source>
        <dbReference type="Proteomes" id="UP000326565"/>
    </source>
</evidence>
<dbReference type="EMBL" id="ML732241">
    <property type="protein sequence ID" value="KAB8072698.1"/>
    <property type="molecule type" value="Genomic_DNA"/>
</dbReference>
<name>A0A5N5WVX3_9EURO</name>
<feature type="compositionally biased region" description="Polar residues" evidence="1">
    <location>
        <begin position="24"/>
        <end position="33"/>
    </location>
</feature>
<dbReference type="Proteomes" id="UP000326565">
    <property type="component" value="Unassembled WGS sequence"/>
</dbReference>
<evidence type="ECO:0000256" key="1">
    <source>
        <dbReference type="SAM" id="MobiDB-lite"/>
    </source>
</evidence>
<feature type="compositionally biased region" description="Basic residues" evidence="1">
    <location>
        <begin position="10"/>
        <end position="23"/>
    </location>
</feature>
<sequence length="96" mass="11135">MLGGLEHSNHTWKRRANMTRKRTQSSVPTSADSLHYTRSTLINQQSLNGRTEYYMNQLRSFAITDSPERFQKGTNTLVNAMEWAKEQRGQLVKYAN</sequence>
<protein>
    <submittedName>
        <fullName evidence="2">Uncharacterized protein</fullName>
    </submittedName>
</protein>
<gene>
    <name evidence="2" type="ORF">BDV29DRAFT_176868</name>
</gene>
<dbReference type="AlphaFoldDB" id="A0A5N5WVX3"/>
<dbReference type="OrthoDB" id="4503105at2759"/>
<feature type="region of interest" description="Disordered" evidence="1">
    <location>
        <begin position="1"/>
        <end position="33"/>
    </location>
</feature>